<gene>
    <name evidence="4" type="ORF">QNH39_08230</name>
</gene>
<dbReference type="RefSeq" id="WP_218010655.1">
    <property type="nucleotide sequence ID" value="NZ_CP126114.1"/>
</dbReference>
<dbReference type="EC" id="2.3.1.-" evidence="4"/>
<dbReference type="EMBL" id="CP126114">
    <property type="protein sequence ID" value="WHY87803.1"/>
    <property type="molecule type" value="Genomic_DNA"/>
</dbReference>
<reference evidence="4" key="1">
    <citation type="submission" date="2023-05" db="EMBL/GenBank/DDBJ databases">
        <title>Comparative genomics of Bacillaceae isolates and their secondary metabolite potential.</title>
        <authorList>
            <person name="Song L."/>
            <person name="Nielsen L.J."/>
            <person name="Mohite O."/>
            <person name="Xu X."/>
            <person name="Weber T."/>
            <person name="Kovacs A.T."/>
        </authorList>
    </citation>
    <scope>NUCLEOTIDE SEQUENCE</scope>
    <source>
        <strain evidence="4">XLM17</strain>
    </source>
</reference>
<dbReference type="Proteomes" id="UP001178288">
    <property type="component" value="Chromosome"/>
</dbReference>
<keyword evidence="5" id="KW-1185">Reference proteome</keyword>
<dbReference type="CDD" id="cd04301">
    <property type="entry name" value="NAT_SF"/>
    <property type="match status" value="1"/>
</dbReference>
<dbReference type="AlphaFoldDB" id="A0AA95MU58"/>
<dbReference type="GO" id="GO:0016747">
    <property type="term" value="F:acyltransferase activity, transferring groups other than amino-acyl groups"/>
    <property type="evidence" value="ECO:0007669"/>
    <property type="project" value="InterPro"/>
</dbReference>
<accession>A0AA95MU58</accession>
<organism evidence="4 5">
    <name type="scientific">Neobacillus novalis</name>
    <dbReference type="NCBI Taxonomy" id="220687"/>
    <lineage>
        <taxon>Bacteria</taxon>
        <taxon>Bacillati</taxon>
        <taxon>Bacillota</taxon>
        <taxon>Bacilli</taxon>
        <taxon>Bacillales</taxon>
        <taxon>Bacillaceae</taxon>
        <taxon>Neobacillus</taxon>
    </lineage>
</organism>
<evidence type="ECO:0000256" key="1">
    <source>
        <dbReference type="ARBA" id="ARBA00022679"/>
    </source>
</evidence>
<evidence type="ECO:0000313" key="4">
    <source>
        <dbReference type="EMBL" id="WHY87803.1"/>
    </source>
</evidence>
<sequence>MKNYKENFSLRTSFNQLAASTFGIQFETWYQHGFWTEKYQPYSFVDNGNVVANVSVNLLTLVINNEEKQAVQIGTVMTHPDYRNQGLARKLMDRVLEDFSQVDLIYLFANETVLDFYPKFGFAAVEEVKYSMDYSHIPSEQSEVRKLDGSKPDDLAFVYTLAAERISGSKYFGTKGTEELLMFYCIMVFSQELYYLEEEKCLVIYQRENNVLHLYDVISEEKVALKDIIPKIADDRITKIVYHFHPDDNEVKFDIQPYQSNLFVKNMTDVVLPNEFKHPLTSQA</sequence>
<dbReference type="PANTHER" id="PTHR43420:SF31">
    <property type="entry name" value="ACETYLTRANSFERASE"/>
    <property type="match status" value="1"/>
</dbReference>
<feature type="domain" description="N-acetyltransferase" evidence="3">
    <location>
        <begin position="1"/>
        <end position="148"/>
    </location>
</feature>
<keyword evidence="1 4" id="KW-0808">Transferase</keyword>
<evidence type="ECO:0000313" key="5">
    <source>
        <dbReference type="Proteomes" id="UP001178288"/>
    </source>
</evidence>
<keyword evidence="2 4" id="KW-0012">Acyltransferase</keyword>
<protein>
    <submittedName>
        <fullName evidence="4">GNAT family N-acetyltransferase</fullName>
        <ecNumber evidence="4">2.3.1.-</ecNumber>
    </submittedName>
</protein>
<dbReference type="PROSITE" id="PS51186">
    <property type="entry name" value="GNAT"/>
    <property type="match status" value="1"/>
</dbReference>
<dbReference type="Pfam" id="PF13527">
    <property type="entry name" value="Acetyltransf_9"/>
    <property type="match status" value="1"/>
</dbReference>
<dbReference type="PANTHER" id="PTHR43420">
    <property type="entry name" value="ACETYLTRANSFERASE"/>
    <property type="match status" value="1"/>
</dbReference>
<evidence type="ECO:0000259" key="3">
    <source>
        <dbReference type="PROSITE" id="PS51186"/>
    </source>
</evidence>
<dbReference type="KEGG" id="nnv:QNH39_08230"/>
<evidence type="ECO:0000256" key="2">
    <source>
        <dbReference type="ARBA" id="ARBA00023315"/>
    </source>
</evidence>
<name>A0AA95MU58_9BACI</name>
<dbReference type="InterPro" id="IPR000182">
    <property type="entry name" value="GNAT_dom"/>
</dbReference>
<dbReference type="InterPro" id="IPR050680">
    <property type="entry name" value="YpeA/RimI_acetyltransf"/>
</dbReference>
<proteinExistence type="predicted"/>